<evidence type="ECO:0000313" key="7">
    <source>
        <dbReference type="Proteomes" id="UP000242592"/>
    </source>
</evidence>
<feature type="binding site" evidence="4">
    <location>
        <position position="159"/>
    </location>
    <ligand>
        <name>GTP</name>
        <dbReference type="ChEBI" id="CHEBI:37565"/>
    </ligand>
</feature>
<dbReference type="EMBL" id="FQXN01000004">
    <property type="protein sequence ID" value="SHH47185.1"/>
    <property type="molecule type" value="Genomic_DNA"/>
</dbReference>
<dbReference type="RefSeq" id="WP_073073240.1">
    <property type="nucleotide sequence ID" value="NZ_FQXN01000004.1"/>
</dbReference>
<sequence length="261" mass="29325">MSNVWYPGHINKAKRRIKEYLKAVDSILIVLDARAPLATTAFEIDIFKGKNILFVLNKSDIANNELTTKWLQTIGQTAPVISFNKNDSISKIKNFVLKNSKTKLNETRLLIAGVPNVGKSSIINKISGKRSAKTGATPGITRGVQWINLGKIKLLDTPGIVFAKLFNKDIAAKLLLVGSLPIENIDNYDIISRAFDIYKTEANVEEDFEDYITKFGLSRGFISKGGKCDFERSKNIFFKLLSEGKLGKFTYDKDFSMWIYK</sequence>
<dbReference type="InterPro" id="IPR027417">
    <property type="entry name" value="P-loop_NTPase"/>
</dbReference>
<keyword evidence="1 3" id="KW-0547">Nucleotide-binding</keyword>
<dbReference type="Pfam" id="PF01926">
    <property type="entry name" value="MMR_HSR1"/>
    <property type="match status" value="1"/>
</dbReference>
<dbReference type="Gene3D" id="1.10.1580.10">
    <property type="match status" value="1"/>
</dbReference>
<evidence type="ECO:0000313" key="6">
    <source>
        <dbReference type="EMBL" id="SHH47185.1"/>
    </source>
</evidence>
<dbReference type="GO" id="GO:0006412">
    <property type="term" value="P:translation"/>
    <property type="evidence" value="ECO:0007669"/>
    <property type="project" value="TreeGrafter"/>
</dbReference>
<comment type="function">
    <text evidence="3">Required for a late step of 50S ribosomal subunit assembly. Has GTPase activity.</text>
</comment>
<evidence type="ECO:0000256" key="2">
    <source>
        <dbReference type="ARBA" id="ARBA00023134"/>
    </source>
</evidence>
<dbReference type="InterPro" id="IPR030378">
    <property type="entry name" value="G_CP_dom"/>
</dbReference>
<evidence type="ECO:0000256" key="4">
    <source>
        <dbReference type="PIRSR" id="PIRSR006230-1"/>
    </source>
</evidence>
<protein>
    <recommendedName>
        <fullName evidence="3">Ribosome biogenesis GTPase A</fullName>
    </recommendedName>
</protein>
<comment type="subcellular location">
    <subcellularLocation>
        <location evidence="3">Cytoplasm</location>
    </subcellularLocation>
</comment>
<feature type="binding site" evidence="4">
    <location>
        <begin position="116"/>
        <end position="121"/>
    </location>
    <ligand>
        <name>GTP</name>
        <dbReference type="ChEBI" id="CHEBI:37565"/>
    </ligand>
</feature>
<dbReference type="PIRSF" id="PIRSF006230">
    <property type="entry name" value="MG442"/>
    <property type="match status" value="1"/>
</dbReference>
<evidence type="ECO:0000259" key="5">
    <source>
        <dbReference type="PROSITE" id="PS51721"/>
    </source>
</evidence>
<reference evidence="7" key="1">
    <citation type="submission" date="2016-11" db="EMBL/GenBank/DDBJ databases">
        <authorList>
            <person name="Varghese N."/>
            <person name="Submissions S."/>
        </authorList>
    </citation>
    <scope>NUCLEOTIDE SEQUENCE [LARGE SCALE GENOMIC DNA]</scope>
    <source>
        <strain evidence="7">DSM 15807</strain>
    </source>
</reference>
<dbReference type="InterPro" id="IPR016478">
    <property type="entry name" value="GTPase_MTG1"/>
</dbReference>
<evidence type="ECO:0000256" key="1">
    <source>
        <dbReference type="ARBA" id="ARBA00022741"/>
    </source>
</evidence>
<keyword evidence="2 3" id="KW-0342">GTP-binding</keyword>
<dbReference type="PANTHER" id="PTHR45782:SF4">
    <property type="entry name" value="MITOCHONDRIAL RIBOSOME-ASSOCIATED GTPASE 1"/>
    <property type="match status" value="1"/>
</dbReference>
<keyword evidence="7" id="KW-1185">Reference proteome</keyword>
<feature type="binding site" evidence="4">
    <location>
        <begin position="57"/>
        <end position="60"/>
    </location>
    <ligand>
        <name>GTP</name>
        <dbReference type="ChEBI" id="CHEBI:37565"/>
    </ligand>
</feature>
<dbReference type="OrthoDB" id="9779790at2"/>
<name>A0A1M5T8U4_9BACT</name>
<dbReference type="CDD" id="cd01856">
    <property type="entry name" value="YlqF"/>
    <property type="match status" value="1"/>
</dbReference>
<organism evidence="6 7">
    <name type="scientific">Thermosipho atlanticus DSM 15807</name>
    <dbReference type="NCBI Taxonomy" id="1123380"/>
    <lineage>
        <taxon>Bacteria</taxon>
        <taxon>Thermotogati</taxon>
        <taxon>Thermotogota</taxon>
        <taxon>Thermotogae</taxon>
        <taxon>Thermotogales</taxon>
        <taxon>Fervidobacteriaceae</taxon>
        <taxon>Thermosipho</taxon>
    </lineage>
</organism>
<evidence type="ECO:0000256" key="3">
    <source>
        <dbReference type="PIRNR" id="PIRNR006230"/>
    </source>
</evidence>
<dbReference type="InterPro" id="IPR023179">
    <property type="entry name" value="GTP-bd_ortho_bundle_sf"/>
</dbReference>
<dbReference type="PROSITE" id="PS51721">
    <property type="entry name" value="G_CP"/>
    <property type="match status" value="1"/>
</dbReference>
<gene>
    <name evidence="6" type="ORF">SAMN02745199_1230</name>
</gene>
<dbReference type="GO" id="GO:0005737">
    <property type="term" value="C:cytoplasm"/>
    <property type="evidence" value="ECO:0007669"/>
    <property type="project" value="UniProtKB-SubCell"/>
</dbReference>
<accession>A0A1M5T8U4</accession>
<dbReference type="SUPFAM" id="SSF52540">
    <property type="entry name" value="P-loop containing nucleoside triphosphate hydrolases"/>
    <property type="match status" value="1"/>
</dbReference>
<dbReference type="Proteomes" id="UP000242592">
    <property type="component" value="Unassembled WGS sequence"/>
</dbReference>
<dbReference type="GO" id="GO:0003924">
    <property type="term" value="F:GTPase activity"/>
    <property type="evidence" value="ECO:0007669"/>
    <property type="project" value="TreeGrafter"/>
</dbReference>
<dbReference type="Gene3D" id="3.40.50.300">
    <property type="entry name" value="P-loop containing nucleotide triphosphate hydrolases"/>
    <property type="match status" value="1"/>
</dbReference>
<dbReference type="PANTHER" id="PTHR45782">
    <property type="entry name" value="MITOCHONDRIAL RIBOSOME-ASSOCIATED GTPASE 1"/>
    <property type="match status" value="1"/>
</dbReference>
<dbReference type="GO" id="GO:0005525">
    <property type="term" value="F:GTP binding"/>
    <property type="evidence" value="ECO:0007669"/>
    <property type="project" value="UniProtKB-KW"/>
</dbReference>
<dbReference type="InterPro" id="IPR006073">
    <property type="entry name" value="GTP-bd"/>
</dbReference>
<dbReference type="AlphaFoldDB" id="A0A1M5T8U4"/>
<dbReference type="STRING" id="1123380.SAMN02745199_1230"/>
<keyword evidence="3" id="KW-0963">Cytoplasm</keyword>
<feature type="domain" description="CP-type G" evidence="5">
    <location>
        <begin position="11"/>
        <end position="163"/>
    </location>
</feature>
<comment type="similarity">
    <text evidence="3">Belongs to the TRAFAC class YlqF/YawG GTPase family. MTG1 subfamily.</text>
</comment>
<proteinExistence type="inferred from homology"/>